<dbReference type="KEGG" id="acp:A2cp1_3347"/>
<evidence type="ECO:0000313" key="3">
    <source>
        <dbReference type="Proteomes" id="UP000007089"/>
    </source>
</evidence>
<sequence length="176" mass="17811">MSRSLLFVLSLVGATACMHAGHAAPEPGTGGAAAATPGAATAPGGMAGMCPMSVPGTRLSAEDTSSGEAVTFTTSDPDQVSALRERVHAMAAMHARHHAGGDADHGAMHGMHGGMAGMQMPPPSQASVEDVPQGARLVVTPNDPADLQALQSTVRQHATYMQEHGCPMMDPAQHGS</sequence>
<dbReference type="PROSITE" id="PS51257">
    <property type="entry name" value="PROKAR_LIPOPROTEIN"/>
    <property type="match status" value="1"/>
</dbReference>
<organism evidence="2 3">
    <name type="scientific">Anaeromyxobacter dehalogenans (strain ATCC BAA-258 / DSM 21875 / 2CP-1)</name>
    <dbReference type="NCBI Taxonomy" id="455488"/>
    <lineage>
        <taxon>Bacteria</taxon>
        <taxon>Pseudomonadati</taxon>
        <taxon>Myxococcota</taxon>
        <taxon>Myxococcia</taxon>
        <taxon>Myxococcales</taxon>
        <taxon>Cystobacterineae</taxon>
        <taxon>Anaeromyxobacteraceae</taxon>
        <taxon>Anaeromyxobacter</taxon>
    </lineage>
</organism>
<gene>
    <name evidence="2" type="ordered locus">A2cp1_3347</name>
</gene>
<keyword evidence="3" id="KW-1185">Reference proteome</keyword>
<dbReference type="HOGENOM" id="CLU_1522123_0_0_7"/>
<evidence type="ECO:0008006" key="4">
    <source>
        <dbReference type="Google" id="ProtNLM"/>
    </source>
</evidence>
<evidence type="ECO:0000256" key="1">
    <source>
        <dbReference type="SAM" id="SignalP"/>
    </source>
</evidence>
<dbReference type="EMBL" id="CP001359">
    <property type="protein sequence ID" value="ACL66681.1"/>
    <property type="molecule type" value="Genomic_DNA"/>
</dbReference>
<proteinExistence type="predicted"/>
<keyword evidence="1" id="KW-0732">Signal</keyword>
<dbReference type="Proteomes" id="UP000007089">
    <property type="component" value="Chromosome"/>
</dbReference>
<feature type="signal peptide" evidence="1">
    <location>
        <begin position="1"/>
        <end position="23"/>
    </location>
</feature>
<evidence type="ECO:0000313" key="2">
    <source>
        <dbReference type="EMBL" id="ACL66681.1"/>
    </source>
</evidence>
<reference evidence="2" key="1">
    <citation type="submission" date="2009-01" db="EMBL/GenBank/DDBJ databases">
        <title>Complete sequence of Anaeromyxobacter dehalogenans 2CP-1.</title>
        <authorList>
            <consortium name="US DOE Joint Genome Institute"/>
            <person name="Lucas S."/>
            <person name="Copeland A."/>
            <person name="Lapidus A."/>
            <person name="Glavina del Rio T."/>
            <person name="Dalin E."/>
            <person name="Tice H."/>
            <person name="Bruce D."/>
            <person name="Goodwin L."/>
            <person name="Pitluck S."/>
            <person name="Saunders E."/>
            <person name="Brettin T."/>
            <person name="Detter J.C."/>
            <person name="Han C."/>
            <person name="Larimer F."/>
            <person name="Land M."/>
            <person name="Hauser L."/>
            <person name="Kyrpides N."/>
            <person name="Ovchinnikova G."/>
            <person name="Beliaev A.S."/>
            <person name="Richardson P."/>
        </authorList>
    </citation>
    <scope>NUCLEOTIDE SEQUENCE</scope>
    <source>
        <strain evidence="2">2CP-1</strain>
    </source>
</reference>
<accession>B8JHG9</accession>
<feature type="chain" id="PRO_5002875079" description="Lipoprotein" evidence="1">
    <location>
        <begin position="24"/>
        <end position="176"/>
    </location>
</feature>
<name>B8JHG9_ANAD2</name>
<protein>
    <recommendedName>
        <fullName evidence="4">Lipoprotein</fullName>
    </recommendedName>
</protein>
<dbReference type="AlphaFoldDB" id="B8JHG9"/>